<dbReference type="PANTHER" id="PTHR46766:SF1">
    <property type="entry name" value="GLUTAMINE-RICH PROTEIN 2"/>
    <property type="match status" value="1"/>
</dbReference>
<reference evidence="6 9" key="2">
    <citation type="journal article" date="2019" name="Emerg. Microbes Infect.">
        <title>Comprehensive subspecies identification of 175 nontuberculous mycobacteria species based on 7547 genomic profiles.</title>
        <authorList>
            <person name="Matsumoto Y."/>
            <person name="Kinjo T."/>
            <person name="Motooka D."/>
            <person name="Nabeya D."/>
            <person name="Jung N."/>
            <person name="Uechi K."/>
            <person name="Horii T."/>
            <person name="Iida T."/>
            <person name="Fujita J."/>
            <person name="Nakamura S."/>
        </authorList>
    </citation>
    <scope>NUCLEOTIDE SEQUENCE [LARGE SCALE GENOMIC DNA]</scope>
    <source>
        <strain evidence="6 9">JCM 12687</strain>
    </source>
</reference>
<dbReference type="RefSeq" id="WP_083129920.1">
    <property type="nucleotide sequence ID" value="NZ_AP022606.1"/>
</dbReference>
<dbReference type="InterPro" id="IPR000030">
    <property type="entry name" value="PPE_dom"/>
</dbReference>
<reference evidence="6" key="3">
    <citation type="submission" date="2020-02" db="EMBL/GenBank/DDBJ databases">
        <authorList>
            <person name="Matsumoto Y."/>
            <person name="Motooka D."/>
            <person name="Nakamura S."/>
        </authorList>
    </citation>
    <scope>NUCLEOTIDE SEQUENCE</scope>
    <source>
        <strain evidence="6">JCM 12687</strain>
    </source>
</reference>
<accession>A0A7I7VXV8</accession>
<name>A0A7I7VXV8_9MYCO</name>
<gene>
    <name evidence="7" type="ORF">BST20_03170</name>
    <name evidence="6" type="ORF">MBRA_03440</name>
</gene>
<evidence type="ECO:0000313" key="6">
    <source>
        <dbReference type="EMBL" id="BBZ10149.1"/>
    </source>
</evidence>
<keyword evidence="3" id="KW-0812">Transmembrane</keyword>
<keyword evidence="3" id="KW-1133">Transmembrane helix</keyword>
<dbReference type="InterPro" id="IPR043641">
    <property type="entry name" value="PPE-PPW_C"/>
</dbReference>
<dbReference type="EMBL" id="AP022606">
    <property type="protein sequence ID" value="BBZ10149.1"/>
    <property type="molecule type" value="Genomic_DNA"/>
</dbReference>
<dbReference type="SUPFAM" id="SSF140459">
    <property type="entry name" value="PE/PPE dimer-like"/>
    <property type="match status" value="1"/>
</dbReference>
<dbReference type="Pfam" id="PF00823">
    <property type="entry name" value="PPE"/>
    <property type="match status" value="1"/>
</dbReference>
<dbReference type="GO" id="GO:0052572">
    <property type="term" value="P:response to host immune response"/>
    <property type="evidence" value="ECO:0007669"/>
    <property type="project" value="TreeGrafter"/>
</dbReference>
<keyword evidence="3" id="KW-0472">Membrane</keyword>
<dbReference type="Proteomes" id="UP000467379">
    <property type="component" value="Chromosome"/>
</dbReference>
<feature type="compositionally biased region" description="Gly residues" evidence="2">
    <location>
        <begin position="382"/>
        <end position="393"/>
    </location>
</feature>
<dbReference type="AlphaFoldDB" id="A0A7I7VXV8"/>
<proteinExistence type="inferred from homology"/>
<evidence type="ECO:0000313" key="7">
    <source>
        <dbReference type="EMBL" id="ORA41143.1"/>
    </source>
</evidence>
<feature type="transmembrane region" description="Helical" evidence="3">
    <location>
        <begin position="299"/>
        <end position="324"/>
    </location>
</feature>
<reference evidence="7 8" key="1">
    <citation type="submission" date="2016-12" db="EMBL/GenBank/DDBJ databases">
        <title>The new phylogeny of genus Mycobacterium.</title>
        <authorList>
            <person name="Tortoli E."/>
            <person name="Trovato A."/>
            <person name="Cirillo D.M."/>
        </authorList>
    </citation>
    <scope>NUCLEOTIDE SEQUENCE [LARGE SCALE GENOMIC DNA]</scope>
    <source>
        <strain evidence="7 8">DSM 44624</strain>
    </source>
</reference>
<evidence type="ECO:0000313" key="8">
    <source>
        <dbReference type="Proteomes" id="UP000192441"/>
    </source>
</evidence>
<evidence type="ECO:0000256" key="3">
    <source>
        <dbReference type="SAM" id="Phobius"/>
    </source>
</evidence>
<comment type="similarity">
    <text evidence="1">Belongs to the mycobacterial PPE family.</text>
</comment>
<dbReference type="Pfam" id="PF18878">
    <property type="entry name" value="PPE-PPW"/>
    <property type="match status" value="1"/>
</dbReference>
<keyword evidence="9" id="KW-1185">Reference proteome</keyword>
<dbReference type="EMBL" id="MVHM01000001">
    <property type="protein sequence ID" value="ORA41143.1"/>
    <property type="molecule type" value="Genomic_DNA"/>
</dbReference>
<evidence type="ECO:0000256" key="2">
    <source>
        <dbReference type="SAM" id="MobiDB-lite"/>
    </source>
</evidence>
<sequence length="526" mass="52659">MTAPIWMAFPPEVHSTLLSSGPGPGSLLAAGGAWSSLSAEYASAADELTTVLAGAQAAWEGPTAEKYVAAHGPYLSWLLDSAEKSTVAATMHQTAAGAYTTALAAMPTLGELAANHAVHAALVATNFFGINTIPIALNEADYVRMWVQAATTMSTYQAVAGSALAAVPPTVPAPQIVAPGGEATAATTQSAAMAPASQSGSQLNSADASATQQAATSGSSWQDQLAQLITNYNMGFADPLAKLFFPNGYPIDPMGFVNSILPFFSQIPGISPALASALAWFVFHNLMLVLALAQTAPALMMAAFPAVAGAAAAGLAGLAGLAGVTGVAGVAVPPAADMPAAAAIPTPMGSAPAFSTATGVESSVSNAPTTSSTATPSSAMPSGGGPAGGGPEVGFGPTTGMTEGFYAVNAAGLPAQSSASSRARRGTKESSSEDVDAAAPAAGSAREQARARRRRSAAMDRGHRYEYMDYEPTVASEQGAGPLGFAGTVRGDAVERGLARLGGDEFGGGPRVPMVPGSWVVDEERK</sequence>
<feature type="domain" description="PPE" evidence="4">
    <location>
        <begin position="6"/>
        <end position="167"/>
    </location>
</feature>
<dbReference type="PANTHER" id="PTHR46766">
    <property type="entry name" value="GLUTAMINE-RICH PROTEIN 2"/>
    <property type="match status" value="1"/>
</dbReference>
<feature type="region of interest" description="Disordered" evidence="2">
    <location>
        <begin position="416"/>
        <end position="459"/>
    </location>
</feature>
<protein>
    <submittedName>
        <fullName evidence="7">PPE family protein</fullName>
    </submittedName>
</protein>
<feature type="transmembrane region" description="Helical" evidence="3">
    <location>
        <begin position="273"/>
        <end position="292"/>
    </location>
</feature>
<dbReference type="Gene3D" id="1.20.1260.20">
    <property type="entry name" value="PPE superfamily"/>
    <property type="match status" value="1"/>
</dbReference>
<feature type="compositionally biased region" description="Low complexity" evidence="2">
    <location>
        <begin position="362"/>
        <end position="381"/>
    </location>
</feature>
<evidence type="ECO:0000259" key="5">
    <source>
        <dbReference type="Pfam" id="PF18878"/>
    </source>
</evidence>
<feature type="region of interest" description="Disordered" evidence="2">
    <location>
        <begin position="361"/>
        <end position="398"/>
    </location>
</feature>
<evidence type="ECO:0000313" key="9">
    <source>
        <dbReference type="Proteomes" id="UP000467379"/>
    </source>
</evidence>
<evidence type="ECO:0000259" key="4">
    <source>
        <dbReference type="Pfam" id="PF00823"/>
    </source>
</evidence>
<feature type="domain" description="PPE-PPW subfamily C-terminal" evidence="5">
    <location>
        <begin position="474"/>
        <end position="519"/>
    </location>
</feature>
<dbReference type="Proteomes" id="UP000192441">
    <property type="component" value="Unassembled WGS sequence"/>
</dbReference>
<feature type="region of interest" description="Disordered" evidence="2">
    <location>
        <begin position="501"/>
        <end position="526"/>
    </location>
</feature>
<dbReference type="OrthoDB" id="4753487at2"/>
<evidence type="ECO:0000256" key="1">
    <source>
        <dbReference type="ARBA" id="ARBA00010652"/>
    </source>
</evidence>
<feature type="compositionally biased region" description="Low complexity" evidence="2">
    <location>
        <begin position="437"/>
        <end position="446"/>
    </location>
</feature>
<dbReference type="InterPro" id="IPR038332">
    <property type="entry name" value="PPE_sf"/>
</dbReference>
<organism evidence="7 8">
    <name type="scientific">Mycobacterium branderi</name>
    <dbReference type="NCBI Taxonomy" id="43348"/>
    <lineage>
        <taxon>Bacteria</taxon>
        <taxon>Bacillati</taxon>
        <taxon>Actinomycetota</taxon>
        <taxon>Actinomycetes</taxon>
        <taxon>Mycobacteriales</taxon>
        <taxon>Mycobacteriaceae</taxon>
        <taxon>Mycobacterium</taxon>
    </lineage>
</organism>